<dbReference type="Proteomes" id="UP000540656">
    <property type="component" value="Unassembled WGS sequence"/>
</dbReference>
<protein>
    <recommendedName>
        <fullName evidence="3">DUF2505 domain-containing protein</fullName>
    </recommendedName>
</protein>
<keyword evidence="2" id="KW-1185">Reference proteome</keyword>
<dbReference type="Pfam" id="PF10698">
    <property type="entry name" value="DUF2505"/>
    <property type="match status" value="1"/>
</dbReference>
<dbReference type="InterPro" id="IPR019639">
    <property type="entry name" value="DUF2505"/>
</dbReference>
<dbReference type="AlphaFoldDB" id="A0A7Y9S4D4"/>
<comment type="caution">
    <text evidence="1">The sequence shown here is derived from an EMBL/GenBank/DDBJ whole genome shotgun (WGS) entry which is preliminary data.</text>
</comment>
<sequence length="163" mass="17701">MKKISHELIYPGATIEQVAAMIADPAFREAVADHQGVVRRSVSVSGEVPARRIEVELVHGTERVPGFAKKFVGDEIPIVQVETWSSLTDADVHVTIPGKPGDMKGTARITQRGDDVVETMNLAVQVKIPLVGGKIEDLIAGLLVKAFKAENKVGLKWLAGEWR</sequence>
<dbReference type="EMBL" id="JACCAA010000001">
    <property type="protein sequence ID" value="NYG60332.1"/>
    <property type="molecule type" value="Genomic_DNA"/>
</dbReference>
<proteinExistence type="predicted"/>
<organism evidence="1 2">
    <name type="scientific">Nocardioides daedukensis</name>
    <dbReference type="NCBI Taxonomy" id="634462"/>
    <lineage>
        <taxon>Bacteria</taxon>
        <taxon>Bacillati</taxon>
        <taxon>Actinomycetota</taxon>
        <taxon>Actinomycetes</taxon>
        <taxon>Propionibacteriales</taxon>
        <taxon>Nocardioidaceae</taxon>
        <taxon>Nocardioides</taxon>
    </lineage>
</organism>
<evidence type="ECO:0000313" key="1">
    <source>
        <dbReference type="EMBL" id="NYG60332.1"/>
    </source>
</evidence>
<evidence type="ECO:0008006" key="3">
    <source>
        <dbReference type="Google" id="ProtNLM"/>
    </source>
</evidence>
<reference evidence="1 2" key="1">
    <citation type="submission" date="2020-07" db="EMBL/GenBank/DDBJ databases">
        <title>Sequencing the genomes of 1000 actinobacteria strains.</title>
        <authorList>
            <person name="Klenk H.-P."/>
        </authorList>
    </citation>
    <scope>NUCLEOTIDE SEQUENCE [LARGE SCALE GENOMIC DNA]</scope>
    <source>
        <strain evidence="1 2">DSM 23819</strain>
    </source>
</reference>
<name>A0A7Y9S4D4_9ACTN</name>
<accession>A0A7Y9S4D4</accession>
<evidence type="ECO:0000313" key="2">
    <source>
        <dbReference type="Proteomes" id="UP000540656"/>
    </source>
</evidence>
<dbReference type="RefSeq" id="WP_179503272.1">
    <property type="nucleotide sequence ID" value="NZ_JACCAA010000001.1"/>
</dbReference>
<gene>
    <name evidence="1" type="ORF">BJ980_003255</name>
</gene>